<evidence type="ECO:0000259" key="4">
    <source>
        <dbReference type="SMART" id="SM00382"/>
    </source>
</evidence>
<reference evidence="6 7" key="1">
    <citation type="submission" date="2019-09" db="EMBL/GenBank/DDBJ databases">
        <title>Reversal of blaTEM antimicrobial resistance by CRISPR-Cas9 in clinical E. coli and other Enterobacteriaceae strains.</title>
        <authorList>
            <person name="Tagliaferri T."/>
            <person name="Guimaraes N."/>
            <person name="Pereira M."/>
            <person name="Felicori L."/>
            <person name="Horz H.-P."/>
            <person name="Santos S."/>
            <person name="Mendes T."/>
        </authorList>
    </citation>
    <scope>NUCLEOTIDE SEQUENCE [LARGE SCALE GENOMIC DNA]</scope>
    <source>
        <strain evidence="6 7">E2_blaTEM_MG</strain>
    </source>
</reference>
<dbReference type="Proteomes" id="UP000476281">
    <property type="component" value="Unassembled WGS sequence"/>
</dbReference>
<dbReference type="Gene3D" id="3.40.50.300">
    <property type="entry name" value="P-loop containing nucleotide triphosphate hydrolases"/>
    <property type="match status" value="2"/>
</dbReference>
<evidence type="ECO:0000313" key="6">
    <source>
        <dbReference type="EMBL" id="KAB2508069.1"/>
    </source>
</evidence>
<name>A0A6L3XSI3_9ENTR</name>
<dbReference type="GO" id="GO:0016887">
    <property type="term" value="F:ATP hydrolysis activity"/>
    <property type="evidence" value="ECO:0007669"/>
    <property type="project" value="InterPro"/>
</dbReference>
<dbReference type="SUPFAM" id="SSF52540">
    <property type="entry name" value="P-loop containing nucleoside triphosphate hydrolases"/>
    <property type="match status" value="1"/>
</dbReference>
<comment type="caution">
    <text evidence="6">The sequence shown here is derived from an EMBL/GenBank/DDBJ whole genome shotgun (WGS) entry which is preliminary data.</text>
</comment>
<dbReference type="FunFam" id="3.40.50.300:FF:000025">
    <property type="entry name" value="ATP-dependent Clp protease subunit"/>
    <property type="match status" value="1"/>
</dbReference>
<evidence type="ECO:0000313" key="7">
    <source>
        <dbReference type="Proteomes" id="UP000476281"/>
    </source>
</evidence>
<evidence type="ECO:0000256" key="2">
    <source>
        <dbReference type="ARBA" id="ARBA00022840"/>
    </source>
</evidence>
<dbReference type="InterPro" id="IPR001270">
    <property type="entry name" value="ClpA/B"/>
</dbReference>
<dbReference type="InterPro" id="IPR027417">
    <property type="entry name" value="P-loop_NTPase"/>
</dbReference>
<evidence type="ECO:0000259" key="5">
    <source>
        <dbReference type="SMART" id="SM01086"/>
    </source>
</evidence>
<dbReference type="SMART" id="SM00382">
    <property type="entry name" value="AAA"/>
    <property type="match status" value="1"/>
</dbReference>
<dbReference type="InterPro" id="IPR050130">
    <property type="entry name" value="ClpA_ClpB"/>
</dbReference>
<feature type="domain" description="Clp ATPase C-terminal" evidence="5">
    <location>
        <begin position="303"/>
        <end position="393"/>
    </location>
</feature>
<dbReference type="EMBL" id="WBSZ01000895">
    <property type="protein sequence ID" value="KAB2508069.1"/>
    <property type="molecule type" value="Genomic_DNA"/>
</dbReference>
<accession>A0A6L3XSI3</accession>
<dbReference type="Gene3D" id="1.10.8.60">
    <property type="match status" value="1"/>
</dbReference>
<dbReference type="SMART" id="SM01086">
    <property type="entry name" value="ClpB_D2-small"/>
    <property type="match status" value="1"/>
</dbReference>
<keyword evidence="1" id="KW-0547">Nucleotide-binding</keyword>
<dbReference type="PANTHER" id="PTHR11638">
    <property type="entry name" value="ATP-DEPENDENT CLP PROTEASE"/>
    <property type="match status" value="1"/>
</dbReference>
<keyword evidence="2" id="KW-0067">ATP-binding</keyword>
<dbReference type="GO" id="GO:0034605">
    <property type="term" value="P:cellular response to heat"/>
    <property type="evidence" value="ECO:0007669"/>
    <property type="project" value="TreeGrafter"/>
</dbReference>
<organism evidence="6 7">
    <name type="scientific">Enterobacter hormaechei</name>
    <dbReference type="NCBI Taxonomy" id="158836"/>
    <lineage>
        <taxon>Bacteria</taxon>
        <taxon>Pseudomonadati</taxon>
        <taxon>Pseudomonadota</taxon>
        <taxon>Gammaproteobacteria</taxon>
        <taxon>Enterobacterales</taxon>
        <taxon>Enterobacteriaceae</taxon>
        <taxon>Enterobacter</taxon>
        <taxon>Enterobacter cloacae complex</taxon>
    </lineage>
</organism>
<dbReference type="PANTHER" id="PTHR11638:SF184">
    <property type="entry name" value="ATPASE WITH CHAPERONE ACTIVITY"/>
    <property type="match status" value="1"/>
</dbReference>
<dbReference type="InterPro" id="IPR019489">
    <property type="entry name" value="Clp_ATPase_C"/>
</dbReference>
<dbReference type="Pfam" id="PF07724">
    <property type="entry name" value="AAA_2"/>
    <property type="match status" value="1"/>
</dbReference>
<evidence type="ECO:0000256" key="1">
    <source>
        <dbReference type="ARBA" id="ARBA00022741"/>
    </source>
</evidence>
<gene>
    <name evidence="6" type="ORF">F9C29_20730</name>
</gene>
<protein>
    <submittedName>
        <fullName evidence="6">AAA domain-containing protein</fullName>
    </submittedName>
</protein>
<dbReference type="InterPro" id="IPR003593">
    <property type="entry name" value="AAA+_ATPase"/>
</dbReference>
<feature type="domain" description="AAA+ ATPase" evidence="4">
    <location>
        <begin position="131"/>
        <end position="274"/>
    </location>
</feature>
<proteinExistence type="predicted"/>
<feature type="non-terminal residue" evidence="6">
    <location>
        <position position="1"/>
    </location>
</feature>
<dbReference type="PRINTS" id="PR00300">
    <property type="entry name" value="CLPPROTEASEA"/>
</dbReference>
<dbReference type="CDD" id="cd19499">
    <property type="entry name" value="RecA-like_ClpB_Hsp104-like"/>
    <property type="match status" value="1"/>
</dbReference>
<keyword evidence="3" id="KW-0143">Chaperone</keyword>
<dbReference type="Pfam" id="PF10431">
    <property type="entry name" value="ClpB_D2-small"/>
    <property type="match status" value="1"/>
</dbReference>
<dbReference type="InterPro" id="IPR003959">
    <property type="entry name" value="ATPase_AAA_core"/>
</dbReference>
<dbReference type="GO" id="GO:0005524">
    <property type="term" value="F:ATP binding"/>
    <property type="evidence" value="ECO:0007669"/>
    <property type="project" value="UniProtKB-KW"/>
</dbReference>
<sequence length="399" mass="44464">FETQREALARRWEEERTRVQEIIRLRAALFAAGDEDTAELRGQLAEQQQALKTLQGDEPLLFAAVDENVVAAVVSDWTGIPLGRMVKNEIDAVLNLADTLNQRVIGQRHGLDLIARRVKTSRAKLDDPNKPVGVFMLCGPSGVGKTETALALAESLYGGEQNVITINMSEFQEAHTVSTLKGAPPGYVGYGEGGVLTEAVRRRPYSVVLLDEIEKAHPDVHEIFFQVFDKGWMEDGEGRHIDFRNTIIILTSNVGTDLIAAMCADPELMPEPDALSGALRQPLLEVFPPALLGRLLVVPYYPLSDEMLGQIVRLQLRRIQRRLEENHNIISEFDDSVVEQIVQRCTEVESGGRMVDAILTNTLLPQMSQILLTASRSDEQYRRLHVTCEQGEFHCQFAA</sequence>
<dbReference type="AlphaFoldDB" id="A0A6L3XSI3"/>
<dbReference type="GO" id="GO:0005737">
    <property type="term" value="C:cytoplasm"/>
    <property type="evidence" value="ECO:0007669"/>
    <property type="project" value="TreeGrafter"/>
</dbReference>
<evidence type="ECO:0000256" key="3">
    <source>
        <dbReference type="ARBA" id="ARBA00023186"/>
    </source>
</evidence>